<sequence>MPSVTTSPKETLVKTMPPAEAAPASLLTLPWEIRSAILLEVLTPQRRREPAFDKKFMQQRVHLRNCFDERNPKATNIYIEKPGSWPLAQSAKALQATNRQLRDDVTLLIDKTLKTGKVKAPFVLDIMAVKDVGVFPTWLCFPYKTKRILQLRVNVRIIRPDAKASPLEWVELARFPEKRSGYNELETSTFWSFYAALALISLSRLRYKPAAVDKTISINSANTPTAEAKVSPATGSKPGNRSSAMDAYLVPIEATPYVVDQLLLNFKPVEDRSTARPTVYGVYDNSRDGPFHKEGYVQFGRDVFYDIGYPAQPQMEREAFGRVLGRQLLTHVRDSLRRITDYRIVDDELALYQYALANSAGEVTYSMPDGDDGCFMSKNTDSWISEFEHDVDWRTINITKAIAEEKASKYPSQGYIDVLQLAKRRRALGWQAQFDEEQGKATRVRRQTNKQQL</sequence>
<protein>
    <submittedName>
        <fullName evidence="1">Uncharacterized protein</fullName>
    </submittedName>
</protein>
<organism evidence="1 2">
    <name type="scientific">Cordyceps confragosa</name>
    <name type="common">Lecanicillium lecanii</name>
    <dbReference type="NCBI Taxonomy" id="2714763"/>
    <lineage>
        <taxon>Eukaryota</taxon>
        <taxon>Fungi</taxon>
        <taxon>Dikarya</taxon>
        <taxon>Ascomycota</taxon>
        <taxon>Pezizomycotina</taxon>
        <taxon>Sordariomycetes</taxon>
        <taxon>Hypocreomycetidae</taxon>
        <taxon>Hypocreales</taxon>
        <taxon>Cordycipitaceae</taxon>
        <taxon>Akanthomyces</taxon>
    </lineage>
</organism>
<accession>A0A179IHR0</accession>
<dbReference type="Proteomes" id="UP000243081">
    <property type="component" value="Unassembled WGS sequence"/>
</dbReference>
<reference evidence="1 2" key="1">
    <citation type="submission" date="2016-03" db="EMBL/GenBank/DDBJ databases">
        <title>Fine-scale spatial genetic structure of a fungal parasite of coffee scale insects.</title>
        <authorList>
            <person name="Jackson D."/>
            <person name="Zemenick K.A."/>
            <person name="Malloure B."/>
            <person name="Quandt C.A."/>
            <person name="James T.Y."/>
        </authorList>
    </citation>
    <scope>NUCLEOTIDE SEQUENCE [LARGE SCALE GENOMIC DNA]</scope>
    <source>
        <strain evidence="1 2">UM487</strain>
    </source>
</reference>
<gene>
    <name evidence="1" type="ORF">LLEC1_06632</name>
</gene>
<evidence type="ECO:0000313" key="2">
    <source>
        <dbReference type="Proteomes" id="UP000243081"/>
    </source>
</evidence>
<dbReference type="AlphaFoldDB" id="A0A179IHR0"/>
<evidence type="ECO:0000313" key="1">
    <source>
        <dbReference type="EMBL" id="OAR02148.1"/>
    </source>
</evidence>
<dbReference type="EMBL" id="LUKN01000814">
    <property type="protein sequence ID" value="OAR02148.1"/>
    <property type="molecule type" value="Genomic_DNA"/>
</dbReference>
<comment type="caution">
    <text evidence="1">The sequence shown here is derived from an EMBL/GenBank/DDBJ whole genome shotgun (WGS) entry which is preliminary data.</text>
</comment>
<dbReference type="OMA" id="KEGYVQF"/>
<dbReference type="OrthoDB" id="2823490at2759"/>
<name>A0A179IHR0_CORDF</name>
<proteinExistence type="predicted"/>
<keyword evidence="2" id="KW-1185">Reference proteome</keyword>